<keyword evidence="12" id="KW-1185">Reference proteome</keyword>
<dbReference type="PROSITE" id="PS00211">
    <property type="entry name" value="ABC_TRANSPORTER_1"/>
    <property type="match status" value="1"/>
</dbReference>
<dbReference type="KEGG" id="dho:Dia5BBH33_07690"/>
<evidence type="ECO:0000313" key="12">
    <source>
        <dbReference type="Proteomes" id="UP000320585"/>
    </source>
</evidence>
<dbReference type="GO" id="GO:0005886">
    <property type="term" value="C:plasma membrane"/>
    <property type="evidence" value="ECO:0007669"/>
    <property type="project" value="UniProtKB-SubCell"/>
</dbReference>
<dbReference type="InterPro" id="IPR003593">
    <property type="entry name" value="AAA+_ATPase"/>
</dbReference>
<protein>
    <submittedName>
        <fullName evidence="11">ABC transporter ATP-binding protein</fullName>
    </submittedName>
</protein>
<dbReference type="CDD" id="cd03214">
    <property type="entry name" value="ABC_Iron-Siderophores_B12_Hemin"/>
    <property type="match status" value="1"/>
</dbReference>
<keyword evidence="6 11" id="KW-0067">ATP-binding</keyword>
<evidence type="ECO:0000256" key="4">
    <source>
        <dbReference type="ARBA" id="ARBA00022496"/>
    </source>
</evidence>
<sequence length="262" mass="29327">MMSDDIAIKISDVHVSFGNHHVLKGASGEIKKGSIVTFLGRNGCGKSTLLKVVTGNLKPENGSIEIEGRTLSSFSASEMAQKVAFLPQVHEIPRDMTTEELVACGRYPYQHWWTGVSEHDREIIELAMEKTNTIHLKNRIAANLSGGERQRVWIAMALAQEPEILILDEPTTYLDICHQLEVLELIEKLNQDEKLTVVMVLHDINQAIRYSQDILVLEDGIIKYHGNPVEIMTHETIGEIFKVDADIEIRQGRPSVIVNGLL</sequence>
<gene>
    <name evidence="11" type="ORF">Dia5BBH33_07690</name>
</gene>
<dbReference type="GO" id="GO:0016887">
    <property type="term" value="F:ATP hydrolysis activity"/>
    <property type="evidence" value="ECO:0007669"/>
    <property type="project" value="InterPro"/>
</dbReference>
<evidence type="ECO:0000256" key="5">
    <source>
        <dbReference type="ARBA" id="ARBA00022741"/>
    </source>
</evidence>
<dbReference type="Proteomes" id="UP000320585">
    <property type="component" value="Chromosome"/>
</dbReference>
<evidence type="ECO:0000256" key="8">
    <source>
        <dbReference type="ARBA" id="ARBA00023065"/>
    </source>
</evidence>
<dbReference type="EMBL" id="AP019697">
    <property type="protein sequence ID" value="BBK24834.1"/>
    <property type="molecule type" value="Genomic_DNA"/>
</dbReference>
<evidence type="ECO:0000256" key="1">
    <source>
        <dbReference type="ARBA" id="ARBA00004202"/>
    </source>
</evidence>
<keyword evidence="2" id="KW-0813">Transport</keyword>
<evidence type="ECO:0000313" key="11">
    <source>
        <dbReference type="EMBL" id="BBK24834.1"/>
    </source>
</evidence>
<dbReference type="GO" id="GO:0006826">
    <property type="term" value="P:iron ion transport"/>
    <property type="evidence" value="ECO:0007669"/>
    <property type="project" value="UniProtKB-KW"/>
</dbReference>
<dbReference type="InterPro" id="IPR027417">
    <property type="entry name" value="P-loop_NTPase"/>
</dbReference>
<keyword evidence="9" id="KW-0472">Membrane</keyword>
<dbReference type="AlphaFoldDB" id="A0A8D5A4D9"/>
<dbReference type="PROSITE" id="PS50893">
    <property type="entry name" value="ABC_TRANSPORTER_2"/>
    <property type="match status" value="1"/>
</dbReference>
<feature type="domain" description="ABC transporter" evidence="10">
    <location>
        <begin position="8"/>
        <end position="244"/>
    </location>
</feature>
<dbReference type="InterPro" id="IPR051535">
    <property type="entry name" value="Siderophore_ABC-ATPase"/>
</dbReference>
<dbReference type="PANTHER" id="PTHR42771">
    <property type="entry name" value="IRON(3+)-HYDROXAMATE IMPORT ATP-BINDING PROTEIN FHUC"/>
    <property type="match status" value="1"/>
</dbReference>
<dbReference type="PANTHER" id="PTHR42771:SF4">
    <property type="entry name" value="IRON(3+)-HYDROXAMATE IMPORT ATP-BINDING PROTEIN FHUC"/>
    <property type="match status" value="1"/>
</dbReference>
<dbReference type="Pfam" id="PF00005">
    <property type="entry name" value="ABC_tran"/>
    <property type="match status" value="1"/>
</dbReference>
<dbReference type="GeneID" id="92715988"/>
<keyword evidence="5" id="KW-0547">Nucleotide-binding</keyword>
<proteinExistence type="predicted"/>
<reference evidence="12" key="1">
    <citation type="submission" date="2019-05" db="EMBL/GenBank/DDBJ databases">
        <title>Complete genome sequencing of Dialister sp. strain 5BBH33.</title>
        <authorList>
            <person name="Sakamoto M."/>
            <person name="Murakami T."/>
            <person name="Mori H."/>
        </authorList>
    </citation>
    <scope>NUCLEOTIDE SEQUENCE [LARGE SCALE GENOMIC DNA]</scope>
    <source>
        <strain evidence="12">5BBH33</strain>
    </source>
</reference>
<accession>A0A8D5A4D9</accession>
<dbReference type="FunFam" id="3.40.50.300:FF:000134">
    <property type="entry name" value="Iron-enterobactin ABC transporter ATP-binding protein"/>
    <property type="match status" value="1"/>
</dbReference>
<name>A0A8D5A4D9_9FIRM</name>
<dbReference type="SUPFAM" id="SSF52540">
    <property type="entry name" value="P-loop containing nucleoside triphosphate hydrolases"/>
    <property type="match status" value="1"/>
</dbReference>
<organism evidence="11 12">
    <name type="scientific">Dialister hominis</name>
    <dbReference type="NCBI Taxonomy" id="2582419"/>
    <lineage>
        <taxon>Bacteria</taxon>
        <taxon>Bacillati</taxon>
        <taxon>Bacillota</taxon>
        <taxon>Negativicutes</taxon>
        <taxon>Veillonellales</taxon>
        <taxon>Veillonellaceae</taxon>
        <taxon>Dialister</taxon>
    </lineage>
</organism>
<evidence type="ECO:0000256" key="7">
    <source>
        <dbReference type="ARBA" id="ARBA00023004"/>
    </source>
</evidence>
<dbReference type="SMART" id="SM00382">
    <property type="entry name" value="AAA"/>
    <property type="match status" value="1"/>
</dbReference>
<evidence type="ECO:0000259" key="10">
    <source>
        <dbReference type="PROSITE" id="PS50893"/>
    </source>
</evidence>
<dbReference type="Gene3D" id="3.40.50.300">
    <property type="entry name" value="P-loop containing nucleotide triphosphate hydrolases"/>
    <property type="match status" value="1"/>
</dbReference>
<dbReference type="InterPro" id="IPR017871">
    <property type="entry name" value="ABC_transporter-like_CS"/>
</dbReference>
<dbReference type="GO" id="GO:0005524">
    <property type="term" value="F:ATP binding"/>
    <property type="evidence" value="ECO:0007669"/>
    <property type="project" value="UniProtKB-KW"/>
</dbReference>
<keyword evidence="7" id="KW-0408">Iron</keyword>
<evidence type="ECO:0000256" key="2">
    <source>
        <dbReference type="ARBA" id="ARBA00022448"/>
    </source>
</evidence>
<keyword evidence="4" id="KW-0410">Iron transport</keyword>
<evidence type="ECO:0000256" key="9">
    <source>
        <dbReference type="ARBA" id="ARBA00023136"/>
    </source>
</evidence>
<evidence type="ECO:0000256" key="6">
    <source>
        <dbReference type="ARBA" id="ARBA00022840"/>
    </source>
</evidence>
<dbReference type="RefSeq" id="WP_231939227.1">
    <property type="nucleotide sequence ID" value="NZ_AP019697.1"/>
</dbReference>
<evidence type="ECO:0000256" key="3">
    <source>
        <dbReference type="ARBA" id="ARBA00022475"/>
    </source>
</evidence>
<keyword evidence="8" id="KW-0406">Ion transport</keyword>
<keyword evidence="3" id="KW-1003">Cell membrane</keyword>
<comment type="subcellular location">
    <subcellularLocation>
        <location evidence="1">Cell membrane</location>
        <topology evidence="1">Peripheral membrane protein</topology>
    </subcellularLocation>
</comment>
<dbReference type="InterPro" id="IPR003439">
    <property type="entry name" value="ABC_transporter-like_ATP-bd"/>
</dbReference>